<evidence type="ECO:0000256" key="1">
    <source>
        <dbReference type="SAM" id="MobiDB-lite"/>
    </source>
</evidence>
<keyword evidence="3" id="KW-1185">Reference proteome</keyword>
<gene>
    <name evidence="2" type="ORF">JZ751_004432</name>
</gene>
<reference evidence="2" key="1">
    <citation type="thesis" date="2021" institute="BYU ScholarsArchive" country="Provo, UT, USA">
        <title>Applications of and Algorithms for Genome Assembly and Genomic Analyses with an Emphasis on Marine Teleosts.</title>
        <authorList>
            <person name="Pickett B.D."/>
        </authorList>
    </citation>
    <scope>NUCLEOTIDE SEQUENCE</scope>
    <source>
        <strain evidence="2">HI-2016</strain>
    </source>
</reference>
<dbReference type="EMBL" id="JAFBMS010000115">
    <property type="protein sequence ID" value="KAG9335594.1"/>
    <property type="molecule type" value="Genomic_DNA"/>
</dbReference>
<protein>
    <submittedName>
        <fullName evidence="2">Uncharacterized protein</fullName>
    </submittedName>
</protein>
<dbReference type="OrthoDB" id="8953901at2759"/>
<sequence length="325" mass="36382">MKRFIGKTLDGHQDRFSPFHLMYGQEPRLFTEISGDMSDEAPVMPTAEEDVEAYVQQRATMDEEVFDKAQEKQKECYRRKTWKGTKRFLISPGMEVLKKDERKCGRPAMTMNPDWTTKVIEVEDNLVQLETMDGRPLKTKTPYASGPRVAAPPREAVRLTPADSSRETEDRLQVTCTVPLSPVSSQPEPGCETAEDTLEDSDVVITGVQPGQPLPASLTSRVADFRVMVLQPDTWLDDSAIDHAQAILKAKYPHVGGLYATTSLALLSHMPAPAQREDCLQWLDVQVQEGGSDCGLFAIVNSLTLCRARTMEVDVHCLCRRTVRQ</sequence>
<evidence type="ECO:0000313" key="3">
    <source>
        <dbReference type="Proteomes" id="UP000824540"/>
    </source>
</evidence>
<feature type="non-terminal residue" evidence="2">
    <location>
        <position position="1"/>
    </location>
</feature>
<evidence type="ECO:0000313" key="2">
    <source>
        <dbReference type="EMBL" id="KAG9335594.1"/>
    </source>
</evidence>
<dbReference type="PANTHER" id="PTHR34718:SF2">
    <property type="entry name" value="PHD-TYPE DOMAIN-CONTAINING PROTEIN"/>
    <property type="match status" value="1"/>
</dbReference>
<proteinExistence type="predicted"/>
<dbReference type="AlphaFoldDB" id="A0A8T2N6H7"/>
<comment type="caution">
    <text evidence="2">The sequence shown here is derived from an EMBL/GenBank/DDBJ whole genome shotgun (WGS) entry which is preliminary data.</text>
</comment>
<dbReference type="Proteomes" id="UP000824540">
    <property type="component" value="Unassembled WGS sequence"/>
</dbReference>
<dbReference type="PANTHER" id="PTHR34718">
    <property type="entry name" value="PHD-TYPE DOMAIN-CONTAINING PROTEIN"/>
    <property type="match status" value="1"/>
</dbReference>
<name>A0A8T2N6H7_9TELE</name>
<feature type="region of interest" description="Disordered" evidence="1">
    <location>
        <begin position="136"/>
        <end position="169"/>
    </location>
</feature>
<organism evidence="2 3">
    <name type="scientific">Albula glossodonta</name>
    <name type="common">roundjaw bonefish</name>
    <dbReference type="NCBI Taxonomy" id="121402"/>
    <lineage>
        <taxon>Eukaryota</taxon>
        <taxon>Metazoa</taxon>
        <taxon>Chordata</taxon>
        <taxon>Craniata</taxon>
        <taxon>Vertebrata</taxon>
        <taxon>Euteleostomi</taxon>
        <taxon>Actinopterygii</taxon>
        <taxon>Neopterygii</taxon>
        <taxon>Teleostei</taxon>
        <taxon>Albuliformes</taxon>
        <taxon>Albulidae</taxon>
        <taxon>Albula</taxon>
    </lineage>
</organism>
<accession>A0A8T2N6H7</accession>